<evidence type="ECO:0000313" key="2">
    <source>
        <dbReference type="EMBL" id="TRX58916.1"/>
    </source>
</evidence>
<evidence type="ECO:0000256" key="1">
    <source>
        <dbReference type="SAM" id="MobiDB-lite"/>
    </source>
</evidence>
<feature type="compositionally biased region" description="Basic and acidic residues" evidence="1">
    <location>
        <begin position="398"/>
        <end position="418"/>
    </location>
</feature>
<dbReference type="RefSeq" id="WP_144014043.1">
    <property type="nucleotide sequence ID" value="NZ_VKDK01000030.1"/>
</dbReference>
<feature type="compositionally biased region" description="Acidic residues" evidence="1">
    <location>
        <begin position="97"/>
        <end position="118"/>
    </location>
</feature>
<proteinExistence type="predicted"/>
<dbReference type="AlphaFoldDB" id="A0A553FNU6"/>
<dbReference type="InterPro" id="IPR049726">
    <property type="entry name" value="TtfA-like_core"/>
</dbReference>
<accession>A0A553FNU6</accession>
<comment type="caution">
    <text evidence="2">The sequence shown here is derived from an EMBL/GenBank/DDBJ whole genome shotgun (WGS) entry which is preliminary data.</text>
</comment>
<feature type="region of interest" description="Disordered" evidence="1">
    <location>
        <begin position="52"/>
        <end position="135"/>
    </location>
</feature>
<gene>
    <name evidence="2" type="ORF">FNY97_12485</name>
</gene>
<name>A0A553FNU6_9CORY</name>
<protein>
    <submittedName>
        <fullName evidence="2">Uncharacterized protein</fullName>
    </submittedName>
</protein>
<dbReference type="Proteomes" id="UP000320443">
    <property type="component" value="Unassembled WGS sequence"/>
</dbReference>
<feature type="region of interest" description="Disordered" evidence="1">
    <location>
        <begin position="324"/>
        <end position="425"/>
    </location>
</feature>
<dbReference type="EMBL" id="VKDK01000030">
    <property type="protein sequence ID" value="TRX58916.1"/>
    <property type="molecule type" value="Genomic_DNA"/>
</dbReference>
<evidence type="ECO:0000313" key="3">
    <source>
        <dbReference type="Proteomes" id="UP000320443"/>
    </source>
</evidence>
<reference evidence="2 3" key="1">
    <citation type="submission" date="2019-07" db="EMBL/GenBank/DDBJ databases">
        <title>Draft genome of C. aurimucosum strain 2274.</title>
        <authorList>
            <person name="Pacheco L.G.C."/>
            <person name="Aguiar E.R.G.R."/>
            <person name="Santos C.S."/>
            <person name="Rocha D.J.P.G."/>
            <person name="Sant'Anna L.O."/>
            <person name="Mattos-Guaraldi A.L."/>
            <person name="Santos L.S."/>
        </authorList>
    </citation>
    <scope>NUCLEOTIDE SEQUENCE [LARGE SCALE GENOMIC DNA]</scope>
    <source>
        <strain evidence="2 3">2274</strain>
    </source>
</reference>
<keyword evidence="3" id="KW-1185">Reference proteome</keyword>
<dbReference type="CDD" id="cd21904">
    <property type="entry name" value="TtfA-like"/>
    <property type="match status" value="1"/>
</dbReference>
<sequence>MPFVLLSLAAVALVAGLIVLWLDQRQRAALTAEENAASDSAVNAADDAAVKATAPDSVAADATHDAEPVASNPEPEVVQEPESTAEPEPVVEHNPEPSDEPVAEPNEPEEPEEPEELTAEPNELTEPQAAAPSFAERAERAKYFVPGSARRERKAFGQQRGWEYAKHDSYLADEWSRGAAARGQEPRDIVAGNFRGHETLLFDMGTIPVMAMRTGAASDIVVDFRRAGETVDNSSEDLVYVREEKGFEVFASDAGVGQRLIDPRVSAALHRLPAAVTAVWMEGEWVLAQTTKHARSAEWEELLEPLALLADAARVLPPRSEATQVLRVDELDPSRDIPQPPQPEPTGPTAVPDRDDSLDAPTIQRPTEPVIMPSRSTSEARGTIDHSSLGADEVDAIADGREHPAPEDNQARLPRRFDGGSSIFD</sequence>
<organism evidence="2 3">
    <name type="scientific">Corynebacterium hiratae</name>
    <dbReference type="NCBI Taxonomy" id="3139423"/>
    <lineage>
        <taxon>Bacteria</taxon>
        <taxon>Bacillati</taxon>
        <taxon>Actinomycetota</taxon>
        <taxon>Actinomycetes</taxon>
        <taxon>Mycobacteriales</taxon>
        <taxon>Corynebacteriaceae</taxon>
        <taxon>Corynebacterium</taxon>
    </lineage>
</organism>